<dbReference type="InterPro" id="IPR001810">
    <property type="entry name" value="F-box_dom"/>
</dbReference>
<dbReference type="CDD" id="cd22160">
    <property type="entry name" value="F-box_AtFBL13-like"/>
    <property type="match status" value="1"/>
</dbReference>
<dbReference type="AlphaFoldDB" id="A0AAV1D605"/>
<dbReference type="EMBL" id="OX459121">
    <property type="protein sequence ID" value="CAI9102510.1"/>
    <property type="molecule type" value="Genomic_DNA"/>
</dbReference>
<sequence>MGKTRKGSCNGSSGITSLPDSIISHILSFLPTKEVVATSILSKRWRFMWRDVPTLIFDVEEHHKRDTFVNFVYRVLFSGKSECLHKFQLEWVSSGPGFQAVNTWIDQAIARNVRRLDLEVSIEYEEEDFKRYVPGNLFTCGTLEFLRLRGSFGVKVSGVVCLPKLEILDLYSVKYGSDECFRRLISGCPVLHSLIIGNGFDENITVFKISSPSLTCLKMDCWSDEFQQVEIDAPALQSLDFQSFGWKELSVRWPTSVNEVKLCNDYDDETDLNIDQSNSIVKLIEAMSSVSFLKLGELIVKDLSRATTQLSATFERLTQLAIGCVCCHRNSLNVLLECSVQLKVLEISKRSCFRKTHMGCWRDPEQVPKWLLHSLQAFSFTGLEGIPDEMAMIMYILKHGAVMKKIELVCSARCQLEVKFKMTQEILMFPRSSICPIKFD</sequence>
<dbReference type="SMART" id="SM00256">
    <property type="entry name" value="FBOX"/>
    <property type="match status" value="1"/>
</dbReference>
<evidence type="ECO:0000259" key="1">
    <source>
        <dbReference type="SMART" id="SM00256"/>
    </source>
</evidence>
<dbReference type="InterPro" id="IPR036047">
    <property type="entry name" value="F-box-like_dom_sf"/>
</dbReference>
<dbReference type="Gene3D" id="1.20.1280.50">
    <property type="match status" value="1"/>
</dbReference>
<keyword evidence="4" id="KW-1185">Reference proteome</keyword>
<dbReference type="InterPro" id="IPR055411">
    <property type="entry name" value="LRR_FXL15/At3g58940/PEG3-like"/>
</dbReference>
<evidence type="ECO:0000259" key="2">
    <source>
        <dbReference type="SMART" id="SM00579"/>
    </source>
</evidence>
<dbReference type="Pfam" id="PF00646">
    <property type="entry name" value="F-box"/>
    <property type="match status" value="1"/>
</dbReference>
<dbReference type="InterPro" id="IPR053781">
    <property type="entry name" value="F-box_AtFBL13-like"/>
</dbReference>
<feature type="domain" description="FBD" evidence="2">
    <location>
        <begin position="369"/>
        <end position="440"/>
    </location>
</feature>
<dbReference type="Pfam" id="PF24758">
    <property type="entry name" value="LRR_At5g56370"/>
    <property type="match status" value="1"/>
</dbReference>
<dbReference type="Gene3D" id="3.80.10.10">
    <property type="entry name" value="Ribonuclease Inhibitor"/>
    <property type="match status" value="1"/>
</dbReference>
<dbReference type="SUPFAM" id="SSF81383">
    <property type="entry name" value="F-box domain"/>
    <property type="match status" value="1"/>
</dbReference>
<dbReference type="SUPFAM" id="SSF52047">
    <property type="entry name" value="RNI-like"/>
    <property type="match status" value="1"/>
</dbReference>
<proteinExistence type="predicted"/>
<accession>A0AAV1D605</accession>
<name>A0AAV1D605_OLDCO</name>
<evidence type="ECO:0000313" key="3">
    <source>
        <dbReference type="EMBL" id="CAI9102510.1"/>
    </source>
</evidence>
<dbReference type="PANTHER" id="PTHR31900:SF34">
    <property type="entry name" value="EMB|CAB62440.1-RELATED"/>
    <property type="match status" value="1"/>
</dbReference>
<dbReference type="SMART" id="SM00579">
    <property type="entry name" value="FBD"/>
    <property type="match status" value="1"/>
</dbReference>
<dbReference type="Proteomes" id="UP001161247">
    <property type="component" value="Chromosome 4"/>
</dbReference>
<feature type="domain" description="F-box" evidence="1">
    <location>
        <begin position="18"/>
        <end position="58"/>
    </location>
</feature>
<dbReference type="PANTHER" id="PTHR31900">
    <property type="entry name" value="F-BOX/RNI SUPERFAMILY PROTEIN-RELATED"/>
    <property type="match status" value="1"/>
</dbReference>
<dbReference type="InterPro" id="IPR006566">
    <property type="entry name" value="FBD"/>
</dbReference>
<gene>
    <name evidence="3" type="ORF">OLC1_LOCUS11850</name>
</gene>
<dbReference type="Pfam" id="PF08387">
    <property type="entry name" value="FBD"/>
    <property type="match status" value="1"/>
</dbReference>
<dbReference type="InterPro" id="IPR050232">
    <property type="entry name" value="FBL13/AtMIF1-like"/>
</dbReference>
<organism evidence="3 4">
    <name type="scientific">Oldenlandia corymbosa var. corymbosa</name>
    <dbReference type="NCBI Taxonomy" id="529605"/>
    <lineage>
        <taxon>Eukaryota</taxon>
        <taxon>Viridiplantae</taxon>
        <taxon>Streptophyta</taxon>
        <taxon>Embryophyta</taxon>
        <taxon>Tracheophyta</taxon>
        <taxon>Spermatophyta</taxon>
        <taxon>Magnoliopsida</taxon>
        <taxon>eudicotyledons</taxon>
        <taxon>Gunneridae</taxon>
        <taxon>Pentapetalae</taxon>
        <taxon>asterids</taxon>
        <taxon>lamiids</taxon>
        <taxon>Gentianales</taxon>
        <taxon>Rubiaceae</taxon>
        <taxon>Rubioideae</taxon>
        <taxon>Spermacoceae</taxon>
        <taxon>Hedyotis-Oldenlandia complex</taxon>
        <taxon>Oldenlandia</taxon>
    </lineage>
</organism>
<evidence type="ECO:0000313" key="4">
    <source>
        <dbReference type="Proteomes" id="UP001161247"/>
    </source>
</evidence>
<reference evidence="3" key="1">
    <citation type="submission" date="2023-03" db="EMBL/GenBank/DDBJ databases">
        <authorList>
            <person name="Julca I."/>
        </authorList>
    </citation>
    <scope>NUCLEOTIDE SEQUENCE</scope>
</reference>
<protein>
    <submittedName>
        <fullName evidence="3">OLC1v1000792C1</fullName>
    </submittedName>
</protein>
<dbReference type="InterPro" id="IPR032675">
    <property type="entry name" value="LRR_dom_sf"/>
</dbReference>